<evidence type="ECO:0000313" key="3">
    <source>
        <dbReference type="Proteomes" id="UP001370758"/>
    </source>
</evidence>
<organism evidence="2 3">
    <name type="scientific">Arthrobotrys musiformis</name>
    <dbReference type="NCBI Taxonomy" id="47236"/>
    <lineage>
        <taxon>Eukaryota</taxon>
        <taxon>Fungi</taxon>
        <taxon>Dikarya</taxon>
        <taxon>Ascomycota</taxon>
        <taxon>Pezizomycotina</taxon>
        <taxon>Orbiliomycetes</taxon>
        <taxon>Orbiliales</taxon>
        <taxon>Orbiliaceae</taxon>
        <taxon>Arthrobotrys</taxon>
    </lineage>
</organism>
<accession>A0AAV9VPD6</accession>
<feature type="region of interest" description="Disordered" evidence="1">
    <location>
        <begin position="232"/>
        <end position="272"/>
    </location>
</feature>
<dbReference type="Proteomes" id="UP001370758">
    <property type="component" value="Unassembled WGS sequence"/>
</dbReference>
<feature type="compositionally biased region" description="Basic and acidic residues" evidence="1">
    <location>
        <begin position="232"/>
        <end position="243"/>
    </location>
</feature>
<comment type="caution">
    <text evidence="2">The sequence shown here is derived from an EMBL/GenBank/DDBJ whole genome shotgun (WGS) entry which is preliminary data.</text>
</comment>
<proteinExistence type="predicted"/>
<gene>
    <name evidence="2" type="ORF">TWF481_003145</name>
</gene>
<evidence type="ECO:0000256" key="1">
    <source>
        <dbReference type="SAM" id="MobiDB-lite"/>
    </source>
</evidence>
<evidence type="ECO:0000313" key="2">
    <source>
        <dbReference type="EMBL" id="KAK6495117.1"/>
    </source>
</evidence>
<keyword evidence="3" id="KW-1185">Reference proteome</keyword>
<protein>
    <submittedName>
        <fullName evidence="2">Uncharacterized protein</fullName>
    </submittedName>
</protein>
<name>A0AAV9VPD6_9PEZI</name>
<dbReference type="AlphaFoldDB" id="A0AAV9VPD6"/>
<dbReference type="EMBL" id="JAVHJL010000013">
    <property type="protein sequence ID" value="KAK6495117.1"/>
    <property type="molecule type" value="Genomic_DNA"/>
</dbReference>
<feature type="compositionally biased region" description="Acidic residues" evidence="1">
    <location>
        <begin position="262"/>
        <end position="272"/>
    </location>
</feature>
<reference evidence="2 3" key="1">
    <citation type="submission" date="2023-08" db="EMBL/GenBank/DDBJ databases">
        <authorList>
            <person name="Palmer J.M."/>
        </authorList>
    </citation>
    <scope>NUCLEOTIDE SEQUENCE [LARGE SCALE GENOMIC DNA]</scope>
    <source>
        <strain evidence="2 3">TWF481</strain>
    </source>
</reference>
<sequence>MTYSDSGTMYSEGATVCKFGPANLAIGIKAANGTVLCTYPVNRDVFIALAPEFEQGLDEHESILRREASEYFLPLDPSKEKLLKSFATFINEGVVVPPRYRGVSEPDNLLFLYHFADLIGCGLLKRTIVIHIIRYINGLKQQFHAPIGSKNGVIEAETMEWINAFYECTTDDEVAEFKMWRMVEAVLGYYPCVKMVELGLKVESHWDPKFKSQILENVRLQQQVGMALEHLDASEGGRAAHEETETETEAGDVSGQSSFGDSESEDFDMEEGDAPVEYILQGVRGMGLAFDGMEDY</sequence>